<evidence type="ECO:0000313" key="3">
    <source>
        <dbReference type="Proteomes" id="UP000766486"/>
    </source>
</evidence>
<dbReference type="Proteomes" id="UP000766486">
    <property type="component" value="Unassembled WGS sequence"/>
</dbReference>
<keyword evidence="1" id="KW-0812">Transmembrane</keyword>
<feature type="transmembrane region" description="Helical" evidence="1">
    <location>
        <begin position="217"/>
        <end position="239"/>
    </location>
</feature>
<keyword evidence="1" id="KW-0472">Membrane</keyword>
<keyword evidence="1" id="KW-1133">Transmembrane helix</keyword>
<dbReference type="EMBL" id="CABFNS010000767">
    <property type="protein sequence ID" value="VUC27414.1"/>
    <property type="molecule type" value="Genomic_DNA"/>
</dbReference>
<feature type="transmembrane region" description="Helical" evidence="1">
    <location>
        <begin position="146"/>
        <end position="165"/>
    </location>
</feature>
<reference evidence="2 3" key="1">
    <citation type="submission" date="2019-06" db="EMBL/GenBank/DDBJ databases">
        <authorList>
            <person name="Broberg M."/>
        </authorList>
    </citation>
    <scope>NUCLEOTIDE SEQUENCE [LARGE SCALE GENOMIC DNA]</scope>
</reference>
<evidence type="ECO:0000256" key="1">
    <source>
        <dbReference type="SAM" id="Phobius"/>
    </source>
</evidence>
<proteinExistence type="predicted"/>
<sequence length="308" mass="34937">MGFHHLPVWGHITLLILTILTFGPHLYFLIRKRDSSPVSIVYILLNLVVATEQFAASYFFAIYPTNTKCLICPTYKGIFSHTPLDVGDWLNFAHFLTVFVLWLIMYTIPPSLSGQLLTDASFTLSLRYRPSQNREERTVFVRRPGLIYTWFLLFTIGPLLIETAVGGIDYRSRTSPILFVYQFPHIFLLAPLMPVIQAIGVIAQLGKDREIRARAPLYIQGGLVAQAIVFCLLAVAWPYRLLLDETNWSLISWYTFVGWISISSGIFALGQGLLLFSTRVVRIEEHDSGERRALLHDAPTERTNEGGS</sequence>
<evidence type="ECO:0000313" key="2">
    <source>
        <dbReference type="EMBL" id="VUC27414.1"/>
    </source>
</evidence>
<feature type="transmembrane region" description="Helical" evidence="1">
    <location>
        <begin position="185"/>
        <end position="205"/>
    </location>
</feature>
<accession>A0ABY6UBI2</accession>
<feature type="transmembrane region" description="Helical" evidence="1">
    <location>
        <begin position="251"/>
        <end position="276"/>
    </location>
</feature>
<gene>
    <name evidence="2" type="ORF">CLO192961_LOCUS208529</name>
</gene>
<feature type="transmembrane region" description="Helical" evidence="1">
    <location>
        <begin position="40"/>
        <end position="61"/>
    </location>
</feature>
<organism evidence="2 3">
    <name type="scientific">Bionectria ochroleuca</name>
    <name type="common">Gliocladium roseum</name>
    <dbReference type="NCBI Taxonomy" id="29856"/>
    <lineage>
        <taxon>Eukaryota</taxon>
        <taxon>Fungi</taxon>
        <taxon>Dikarya</taxon>
        <taxon>Ascomycota</taxon>
        <taxon>Pezizomycotina</taxon>
        <taxon>Sordariomycetes</taxon>
        <taxon>Hypocreomycetidae</taxon>
        <taxon>Hypocreales</taxon>
        <taxon>Bionectriaceae</taxon>
        <taxon>Clonostachys</taxon>
    </lineage>
</organism>
<feature type="transmembrane region" description="Helical" evidence="1">
    <location>
        <begin position="89"/>
        <end position="108"/>
    </location>
</feature>
<comment type="caution">
    <text evidence="2">The sequence shown here is derived from an EMBL/GenBank/DDBJ whole genome shotgun (WGS) entry which is preliminary data.</text>
</comment>
<keyword evidence="3" id="KW-1185">Reference proteome</keyword>
<protein>
    <submittedName>
        <fullName evidence="2">Uncharacterized protein</fullName>
    </submittedName>
</protein>
<feature type="transmembrane region" description="Helical" evidence="1">
    <location>
        <begin position="6"/>
        <end position="28"/>
    </location>
</feature>
<name>A0ABY6UBI2_BIOOC</name>